<feature type="compositionally biased region" description="Low complexity" evidence="1">
    <location>
        <begin position="599"/>
        <end position="611"/>
    </location>
</feature>
<dbReference type="Pfam" id="PF06741">
    <property type="entry name" value="LsmAD"/>
    <property type="match status" value="1"/>
</dbReference>
<dbReference type="AlphaFoldDB" id="A0AA36E8E6"/>
<evidence type="ECO:0000256" key="1">
    <source>
        <dbReference type="SAM" id="MobiDB-lite"/>
    </source>
</evidence>
<dbReference type="Pfam" id="PF13713">
    <property type="entry name" value="BRX_N"/>
    <property type="match status" value="1"/>
</dbReference>
<feature type="compositionally biased region" description="Acidic residues" evidence="1">
    <location>
        <begin position="486"/>
        <end position="495"/>
    </location>
</feature>
<dbReference type="Proteomes" id="UP001177003">
    <property type="component" value="Chromosome 5"/>
</dbReference>
<sequence length="773" mass="84892">MLTCIACSKQLGGGSLPEQEEDDTGATPRSKPAIKALTSQIKDMAVKASGAYKNCKPCSGSSNHNRTNDGYADSEAGSGSDRFHCGYQRTCNSTPRVWGKEMEARLKGLSSGGSTPASYSDRIESVKFIEEDELKEWVAQVEPGVLITFHSLPQGGNDLKRIRFSKEGRKYHAPSERVSVWVIGYDEIEIFPIFSRMNPQQVAQPRSSANGFTRRRGEKETGTRVDNKSQPGKSHFNRVTTSGGVESPSRDRLVYITACLIGHQVEVQVIDGTVFSGIFHATNAEKDFGIILKMARVTKAGSSRGQKNISDSVQKPPSKTLIIPAKELVQIVAKSVSVTRDGLMNEVQHEEMQDIMIDSSISQSRHVDLERELAPWVPDDDNPECPELDNTFDRHWNRGWDQFEANAALFGVKSTFNEELYTTKLDRGPQMRELEREALRIAREIEGEDTHDLHLAEERGIHFNDKFDLDEETKYSSVFRGGVDDSGYDESEDVFDSQNSETFGDVVNENELYPSGPLDVEIRIQDNQTSQQHPDTEKHMLYEQRQSHGSKSEESSLWSNKEKESESGDKGLNATATAYAPPSKSKSKSKSKAQEEKTTSTSTSTCSQVSEGVKTPQPGVATSASASSASESGNASPAPAPGLSPTSSMGSLTSEKSTLNPHAKEFRLNPNAKSFVPSAAPVRAASPPVSDGSFYYPPHMHGMPLGIGMGMGPAFPAHQPVIFGPQGTPLQSPQTYFHSNAPQYGQQMLVGQPRQVVYMPTYPPEMPYKGREF</sequence>
<evidence type="ECO:0000259" key="2">
    <source>
        <dbReference type="PROSITE" id="PS51514"/>
    </source>
</evidence>
<reference evidence="3" key="1">
    <citation type="submission" date="2023-04" db="EMBL/GenBank/DDBJ databases">
        <authorList>
            <person name="Vijverberg K."/>
            <person name="Xiong W."/>
            <person name="Schranz E."/>
        </authorList>
    </citation>
    <scope>NUCLEOTIDE SEQUENCE</scope>
</reference>
<dbReference type="SMART" id="SM01272">
    <property type="entry name" value="LsmAD"/>
    <property type="match status" value="1"/>
</dbReference>
<feature type="region of interest" description="Disordered" evidence="1">
    <location>
        <begin position="480"/>
        <end position="500"/>
    </location>
</feature>
<feature type="region of interest" description="Disordered" evidence="1">
    <location>
        <begin position="202"/>
        <end position="244"/>
    </location>
</feature>
<organism evidence="3 4">
    <name type="scientific">Lactuca saligna</name>
    <name type="common">Willowleaf lettuce</name>
    <dbReference type="NCBI Taxonomy" id="75948"/>
    <lineage>
        <taxon>Eukaryota</taxon>
        <taxon>Viridiplantae</taxon>
        <taxon>Streptophyta</taxon>
        <taxon>Embryophyta</taxon>
        <taxon>Tracheophyta</taxon>
        <taxon>Spermatophyta</taxon>
        <taxon>Magnoliopsida</taxon>
        <taxon>eudicotyledons</taxon>
        <taxon>Gunneridae</taxon>
        <taxon>Pentapetalae</taxon>
        <taxon>asterids</taxon>
        <taxon>campanulids</taxon>
        <taxon>Asterales</taxon>
        <taxon>Asteraceae</taxon>
        <taxon>Cichorioideae</taxon>
        <taxon>Cichorieae</taxon>
        <taxon>Lactucinae</taxon>
        <taxon>Lactuca</taxon>
    </lineage>
</organism>
<evidence type="ECO:0000313" key="4">
    <source>
        <dbReference type="Proteomes" id="UP001177003"/>
    </source>
</evidence>
<accession>A0AA36E8E6</accession>
<dbReference type="InterPro" id="IPR009604">
    <property type="entry name" value="LsmAD_domain"/>
</dbReference>
<feature type="compositionally biased region" description="Polar residues" evidence="1">
    <location>
        <begin position="649"/>
        <end position="658"/>
    </location>
</feature>
<feature type="region of interest" description="Disordered" evidence="1">
    <location>
        <begin position="11"/>
        <end position="31"/>
    </location>
</feature>
<name>A0AA36E8E6_LACSI</name>
<dbReference type="InterPro" id="IPR013591">
    <property type="entry name" value="Brevis_radix_dom"/>
</dbReference>
<feature type="compositionally biased region" description="Polar residues" evidence="1">
    <location>
        <begin position="202"/>
        <end position="211"/>
    </location>
</feature>
<dbReference type="PROSITE" id="PS51514">
    <property type="entry name" value="BRX"/>
    <property type="match status" value="1"/>
</dbReference>
<dbReference type="InterPro" id="IPR025852">
    <property type="entry name" value="SM_dom_ATX"/>
</dbReference>
<protein>
    <recommendedName>
        <fullName evidence="2">BRX domain-containing protein</fullName>
    </recommendedName>
</protein>
<dbReference type="PANTHER" id="PTHR12854">
    <property type="entry name" value="ATAXIN 2-RELATED"/>
    <property type="match status" value="1"/>
</dbReference>
<dbReference type="PANTHER" id="PTHR12854:SF7">
    <property type="entry name" value="ATAXIN-2 HOMOLOG"/>
    <property type="match status" value="1"/>
</dbReference>
<feature type="region of interest" description="Disordered" evidence="1">
    <location>
        <begin position="542"/>
        <end position="658"/>
    </location>
</feature>
<feature type="compositionally biased region" description="Polar residues" evidence="1">
    <location>
        <begin position="228"/>
        <end position="244"/>
    </location>
</feature>
<dbReference type="Pfam" id="PF08381">
    <property type="entry name" value="BRX"/>
    <property type="match status" value="1"/>
</dbReference>
<dbReference type="InterPro" id="IPR027988">
    <property type="entry name" value="BRX_N"/>
</dbReference>
<keyword evidence="4" id="KW-1185">Reference proteome</keyword>
<dbReference type="GO" id="GO:0034063">
    <property type="term" value="P:stress granule assembly"/>
    <property type="evidence" value="ECO:0007669"/>
    <property type="project" value="TreeGrafter"/>
</dbReference>
<evidence type="ECO:0000313" key="3">
    <source>
        <dbReference type="EMBL" id="CAI9286273.1"/>
    </source>
</evidence>
<proteinExistence type="predicted"/>
<feature type="domain" description="BRX" evidence="2">
    <location>
        <begin position="135"/>
        <end position="189"/>
    </location>
</feature>
<dbReference type="Pfam" id="PF14438">
    <property type="entry name" value="SM-ATX"/>
    <property type="match status" value="1"/>
</dbReference>
<dbReference type="GO" id="GO:0010494">
    <property type="term" value="C:cytoplasmic stress granule"/>
    <property type="evidence" value="ECO:0007669"/>
    <property type="project" value="TreeGrafter"/>
</dbReference>
<dbReference type="GO" id="GO:0003729">
    <property type="term" value="F:mRNA binding"/>
    <property type="evidence" value="ECO:0007669"/>
    <property type="project" value="TreeGrafter"/>
</dbReference>
<gene>
    <name evidence="3" type="ORF">LSALG_LOCUS25700</name>
</gene>
<feature type="compositionally biased region" description="Basic and acidic residues" evidence="1">
    <location>
        <begin position="215"/>
        <end position="227"/>
    </location>
</feature>
<dbReference type="EMBL" id="OX465081">
    <property type="protein sequence ID" value="CAI9286273.1"/>
    <property type="molecule type" value="Genomic_DNA"/>
</dbReference>
<feature type="compositionally biased region" description="Low complexity" evidence="1">
    <location>
        <begin position="621"/>
        <end position="648"/>
    </location>
</feature>
<dbReference type="InterPro" id="IPR045117">
    <property type="entry name" value="ATXN2-like"/>
</dbReference>
<feature type="compositionally biased region" description="Basic and acidic residues" evidence="1">
    <location>
        <begin position="542"/>
        <end position="569"/>
    </location>
</feature>